<dbReference type="EnsemblPlants" id="AES65800">
    <property type="protein sequence ID" value="AES65800"/>
    <property type="gene ID" value="MTR_2g049150"/>
</dbReference>
<keyword evidence="1" id="KW-0472">Membrane</keyword>
<dbReference type="Gene3D" id="1.20.120.610">
    <property type="entry name" value="lithium bound rotor ring of v- atpase"/>
    <property type="match status" value="1"/>
</dbReference>
<protein>
    <submittedName>
        <fullName evidence="2">V-type proton ATPase 16 kDa proteolipid subunit c1</fullName>
    </submittedName>
</protein>
<organism evidence="2 4">
    <name type="scientific">Medicago truncatula</name>
    <name type="common">Barrel medic</name>
    <name type="synonym">Medicago tribuloides</name>
    <dbReference type="NCBI Taxonomy" id="3880"/>
    <lineage>
        <taxon>Eukaryota</taxon>
        <taxon>Viridiplantae</taxon>
        <taxon>Streptophyta</taxon>
        <taxon>Embryophyta</taxon>
        <taxon>Tracheophyta</taxon>
        <taxon>Spermatophyta</taxon>
        <taxon>Magnoliopsida</taxon>
        <taxon>eudicotyledons</taxon>
        <taxon>Gunneridae</taxon>
        <taxon>Pentapetalae</taxon>
        <taxon>rosids</taxon>
        <taxon>fabids</taxon>
        <taxon>Fabales</taxon>
        <taxon>Fabaceae</taxon>
        <taxon>Papilionoideae</taxon>
        <taxon>50 kb inversion clade</taxon>
        <taxon>NPAAA clade</taxon>
        <taxon>Hologalegina</taxon>
        <taxon>IRL clade</taxon>
        <taxon>Trifolieae</taxon>
        <taxon>Medicago</taxon>
    </lineage>
</organism>
<dbReference type="PaxDb" id="3880-AES65800"/>
<dbReference type="EMBL" id="CM001218">
    <property type="protein sequence ID" value="AES65800.1"/>
    <property type="molecule type" value="Genomic_DNA"/>
</dbReference>
<reference evidence="2 4" key="2">
    <citation type="journal article" date="2014" name="BMC Genomics">
        <title>An improved genome release (version Mt4.0) for the model legume Medicago truncatula.</title>
        <authorList>
            <person name="Tang H."/>
            <person name="Krishnakumar V."/>
            <person name="Bidwell S."/>
            <person name="Rosen B."/>
            <person name="Chan A."/>
            <person name="Zhou S."/>
            <person name="Gentzbittel L."/>
            <person name="Childs K.L."/>
            <person name="Yandell M."/>
            <person name="Gundlach H."/>
            <person name="Mayer K.F."/>
            <person name="Schwartz D.C."/>
            <person name="Town C.D."/>
        </authorList>
    </citation>
    <scope>GENOME REANNOTATION</scope>
    <source>
        <strain evidence="3 4">cv. Jemalong A17</strain>
    </source>
</reference>
<gene>
    <name evidence="2" type="ordered locus">MTR_2g049150</name>
</gene>
<feature type="transmembrane region" description="Helical" evidence="1">
    <location>
        <begin position="12"/>
        <end position="33"/>
    </location>
</feature>
<keyword evidence="1" id="KW-0812">Transmembrane</keyword>
<reference evidence="2 4" key="1">
    <citation type="journal article" date="2011" name="Nature">
        <title>The Medicago genome provides insight into the evolution of rhizobial symbioses.</title>
        <authorList>
            <person name="Young N.D."/>
            <person name="Debelle F."/>
            <person name="Oldroyd G.E."/>
            <person name="Geurts R."/>
            <person name="Cannon S.B."/>
            <person name="Udvardi M.K."/>
            <person name="Benedito V.A."/>
            <person name="Mayer K.F."/>
            <person name="Gouzy J."/>
            <person name="Schoof H."/>
            <person name="Van de Peer Y."/>
            <person name="Proost S."/>
            <person name="Cook D.R."/>
            <person name="Meyers B.C."/>
            <person name="Spannagl M."/>
            <person name="Cheung F."/>
            <person name="De Mita S."/>
            <person name="Krishnakumar V."/>
            <person name="Gundlach H."/>
            <person name="Zhou S."/>
            <person name="Mudge J."/>
            <person name="Bharti A.K."/>
            <person name="Murray J.D."/>
            <person name="Naoumkina M.A."/>
            <person name="Rosen B."/>
            <person name="Silverstein K.A."/>
            <person name="Tang H."/>
            <person name="Rombauts S."/>
            <person name="Zhao P.X."/>
            <person name="Zhou P."/>
            <person name="Barbe V."/>
            <person name="Bardou P."/>
            <person name="Bechner M."/>
            <person name="Bellec A."/>
            <person name="Berger A."/>
            <person name="Berges H."/>
            <person name="Bidwell S."/>
            <person name="Bisseling T."/>
            <person name="Choisne N."/>
            <person name="Couloux A."/>
            <person name="Denny R."/>
            <person name="Deshpande S."/>
            <person name="Dai X."/>
            <person name="Doyle J.J."/>
            <person name="Dudez A.M."/>
            <person name="Farmer A.D."/>
            <person name="Fouteau S."/>
            <person name="Franken C."/>
            <person name="Gibelin C."/>
            <person name="Gish J."/>
            <person name="Goldstein S."/>
            <person name="Gonzalez A.J."/>
            <person name="Green P.J."/>
            <person name="Hallab A."/>
            <person name="Hartog M."/>
            <person name="Hua A."/>
            <person name="Humphray S.J."/>
            <person name="Jeong D.H."/>
            <person name="Jing Y."/>
            <person name="Jocker A."/>
            <person name="Kenton S.M."/>
            <person name="Kim D.J."/>
            <person name="Klee K."/>
            <person name="Lai H."/>
            <person name="Lang C."/>
            <person name="Lin S."/>
            <person name="Macmil S.L."/>
            <person name="Magdelenat G."/>
            <person name="Matthews L."/>
            <person name="McCorrison J."/>
            <person name="Monaghan E.L."/>
            <person name="Mun J.H."/>
            <person name="Najar F.Z."/>
            <person name="Nicholson C."/>
            <person name="Noirot C."/>
            <person name="O'Bleness M."/>
            <person name="Paule C.R."/>
            <person name="Poulain J."/>
            <person name="Prion F."/>
            <person name="Qin B."/>
            <person name="Qu C."/>
            <person name="Retzel E.F."/>
            <person name="Riddle C."/>
            <person name="Sallet E."/>
            <person name="Samain S."/>
            <person name="Samson N."/>
            <person name="Sanders I."/>
            <person name="Saurat O."/>
            <person name="Scarpelli C."/>
            <person name="Schiex T."/>
            <person name="Segurens B."/>
            <person name="Severin A.J."/>
            <person name="Sherrier D.J."/>
            <person name="Shi R."/>
            <person name="Sims S."/>
            <person name="Singer S.R."/>
            <person name="Sinharoy S."/>
            <person name="Sterck L."/>
            <person name="Viollet A."/>
            <person name="Wang B.B."/>
            <person name="Wang K."/>
            <person name="Wang M."/>
            <person name="Wang X."/>
            <person name="Warfsmann J."/>
            <person name="Weissenbach J."/>
            <person name="White D.D."/>
            <person name="White J.D."/>
            <person name="Wiley G.B."/>
            <person name="Wincker P."/>
            <person name="Xing Y."/>
            <person name="Yang L."/>
            <person name="Yao Z."/>
            <person name="Ying F."/>
            <person name="Zhai J."/>
            <person name="Zhou L."/>
            <person name="Zuber A."/>
            <person name="Denarie J."/>
            <person name="Dixon R.A."/>
            <person name="May G.D."/>
            <person name="Schwartz D.C."/>
            <person name="Rogers J."/>
            <person name="Quetier F."/>
            <person name="Town C.D."/>
            <person name="Roe B.A."/>
        </authorList>
    </citation>
    <scope>NUCLEOTIDE SEQUENCE [LARGE SCALE GENOMIC DNA]</scope>
    <source>
        <strain evidence="2">A17</strain>
        <strain evidence="3 4">cv. Jemalong A17</strain>
    </source>
</reference>
<keyword evidence="1" id="KW-1133">Transmembrane helix</keyword>
<dbReference type="Proteomes" id="UP000002051">
    <property type="component" value="Chromosome 2"/>
</dbReference>
<evidence type="ECO:0000313" key="2">
    <source>
        <dbReference type="EMBL" id="AES65800.1"/>
    </source>
</evidence>
<accession>G7IIT6</accession>
<keyword evidence="4" id="KW-1185">Reference proteome</keyword>
<evidence type="ECO:0000313" key="3">
    <source>
        <dbReference type="EnsemblPlants" id="AES65800"/>
    </source>
</evidence>
<dbReference type="eggNOG" id="KOG0232">
    <property type="taxonomic scope" value="Eukaryota"/>
</dbReference>
<proteinExistence type="predicted"/>
<evidence type="ECO:0000313" key="4">
    <source>
        <dbReference type="Proteomes" id="UP000002051"/>
    </source>
</evidence>
<dbReference type="InterPro" id="IPR035921">
    <property type="entry name" value="F/V-ATP_Csub_sf"/>
</dbReference>
<dbReference type="HOGENOM" id="CLU_2964296_0_0_1"/>
<dbReference type="STRING" id="3880.G7IIT6"/>
<evidence type="ECO:0000256" key="1">
    <source>
        <dbReference type="SAM" id="Phobius"/>
    </source>
</evidence>
<dbReference type="AlphaFoldDB" id="G7IIT6"/>
<sequence length="59" mass="5927">MAPFIGDETAPFFGFLGAAATLVFSCMGVACGTTKSGVGAASMGVIRVVPTNLEGRLCK</sequence>
<name>G7IIT6_MEDTR</name>
<reference evidence="3" key="3">
    <citation type="submission" date="2015-04" db="UniProtKB">
        <authorList>
            <consortium name="EnsemblPlants"/>
        </authorList>
    </citation>
    <scope>IDENTIFICATION</scope>
    <source>
        <strain evidence="3">cv. Jemalong A17</strain>
    </source>
</reference>